<feature type="transmembrane region" description="Helical" evidence="15">
    <location>
        <begin position="108"/>
        <end position="126"/>
    </location>
</feature>
<dbReference type="InterPro" id="IPR040445">
    <property type="entry name" value="Kir_TM"/>
</dbReference>
<keyword evidence="4" id="KW-1003">Cell membrane</keyword>
<proteinExistence type="inferred from homology"/>
<dbReference type="GO" id="GO:0004930">
    <property type="term" value="F:G protein-coupled receptor activity"/>
    <property type="evidence" value="ECO:0007669"/>
    <property type="project" value="InterPro"/>
</dbReference>
<evidence type="ECO:0000256" key="10">
    <source>
        <dbReference type="ARBA" id="ARBA00023065"/>
    </source>
</evidence>
<feature type="transmembrane region" description="Helical" evidence="15">
    <location>
        <begin position="192"/>
        <end position="221"/>
    </location>
</feature>
<dbReference type="GO" id="GO:0034765">
    <property type="term" value="P:regulation of monoatomic ion transmembrane transport"/>
    <property type="evidence" value="ECO:0007669"/>
    <property type="project" value="InterPro"/>
</dbReference>
<sequence>MASIHLSNFSEADTMRQASVNDHIMARKGYTILAILMALFSIFGIILNIVVITVTVKYKQLRHPLNYALVNLAVADLGCAVFGGLLTVLTNAMGYFSLGRIGCVLEGFAVAFFGIAGLCSVAIIAVDRYMVVCRPLGAVKFQSKHALAGIIFSWVWSFIWNTPPLFGWGSYQLEGVMTSCAPNWYSRDPINVSYILCYFMLCFALPFAIIIFSYTQLLYTLRQVVKLQMTESGSTAKAEVKVARMVVVMVLAFLLTWLPYAALSLTVIFDSTIYINPVIATIPTYLTKSSTVFNPIIYIFLNRQIGFLYLEKMTRSLHQLFRDYLGKWHHKNRLVAKDGHCNIEYGNVGYSSRFAYMQDLWTTFVEIRWRYIIFLFVASFTLSWFIFGLIWYWIARDNGDLWWQNPPLDHKPCIFNVFGLTTAFLYSLETQATIGYGLRVLSPYCPGAVAVIVIQSILGILINCFWCGLVMAKIALPKKRAKTITFSKMAVICPKNGALCLQIRVANLRKTLMIGSQLYGKLLRTTVTPEGETIILDQVNIDFMVDAGKDNLFFICPLTLYHVIDKASPFFNTASDTLLQQEFELVVFLDGTDESTSSSCQVRTSYIPQEIRWGYKFLPIISRSKEGKYCVDFSNFTRVEPVPTAHCAHCFYNGPCQQHSSRKGIDNQGFEVIDVIDQKNGR</sequence>
<keyword evidence="9 15" id="KW-1133">Transmembrane helix</keyword>
<dbReference type="SUPFAM" id="SSF81321">
    <property type="entry name" value="Family A G protein-coupled receptor-like"/>
    <property type="match status" value="1"/>
</dbReference>
<keyword evidence="12 14" id="KW-0407">Ion channel</keyword>
<evidence type="ECO:0000256" key="14">
    <source>
        <dbReference type="RuleBase" id="RU003822"/>
    </source>
</evidence>
<dbReference type="FunFam" id="2.60.40.1400:FF:000002">
    <property type="entry name" value="ATP-sensitive inward rectifier potassium channel 1"/>
    <property type="match status" value="1"/>
</dbReference>
<dbReference type="InterPro" id="IPR014756">
    <property type="entry name" value="Ig_E-set"/>
</dbReference>
<name>A0A556U1X0_BAGYA</name>
<dbReference type="InterPro" id="IPR017452">
    <property type="entry name" value="GPCR_Rhodpsn_7TM"/>
</dbReference>
<evidence type="ECO:0000313" key="17">
    <source>
        <dbReference type="EMBL" id="TSL97236.1"/>
    </source>
</evidence>
<dbReference type="Pfam" id="PF17655">
    <property type="entry name" value="IRK_C"/>
    <property type="match status" value="1"/>
</dbReference>
<evidence type="ECO:0000256" key="9">
    <source>
        <dbReference type="ARBA" id="ARBA00022989"/>
    </source>
</evidence>
<feature type="transmembrane region" description="Helical" evidence="15">
    <location>
        <begin position="448"/>
        <end position="472"/>
    </location>
</feature>
<protein>
    <submittedName>
        <fullName evidence="17">Parapinopsin</fullName>
    </submittedName>
</protein>
<evidence type="ECO:0000256" key="15">
    <source>
        <dbReference type="SAM" id="Phobius"/>
    </source>
</evidence>
<comment type="subcellular location">
    <subcellularLocation>
        <location evidence="2">Cell membrane</location>
    </subcellularLocation>
    <subcellularLocation>
        <location evidence="1 14">Membrane</location>
        <topology evidence="1 14">Multi-pass membrane protein</topology>
    </subcellularLocation>
</comment>
<feature type="transmembrane region" description="Helical" evidence="15">
    <location>
        <begin position="242"/>
        <end position="262"/>
    </location>
</feature>
<dbReference type="PROSITE" id="PS50262">
    <property type="entry name" value="G_PROTEIN_RECEP_F1_2"/>
    <property type="match status" value="1"/>
</dbReference>
<dbReference type="SUPFAM" id="SSF81296">
    <property type="entry name" value="E set domains"/>
    <property type="match status" value="1"/>
</dbReference>
<dbReference type="PROSITE" id="PS00237">
    <property type="entry name" value="G_PROTEIN_RECEP_F1_1"/>
    <property type="match status" value="1"/>
</dbReference>
<evidence type="ECO:0000313" key="18">
    <source>
        <dbReference type="Proteomes" id="UP000319801"/>
    </source>
</evidence>
<dbReference type="GO" id="GO:0005886">
    <property type="term" value="C:plasma membrane"/>
    <property type="evidence" value="ECO:0007669"/>
    <property type="project" value="UniProtKB-SubCell"/>
</dbReference>
<dbReference type="EMBL" id="VCAZ01000039">
    <property type="protein sequence ID" value="TSL97236.1"/>
    <property type="molecule type" value="Genomic_DNA"/>
</dbReference>
<dbReference type="GO" id="GO:1990573">
    <property type="term" value="P:potassium ion import across plasma membrane"/>
    <property type="evidence" value="ECO:0007669"/>
    <property type="project" value="InterPro"/>
</dbReference>
<dbReference type="PANTHER" id="PTHR11767">
    <property type="entry name" value="INWARD RECTIFIER POTASSIUM CHANNEL"/>
    <property type="match status" value="1"/>
</dbReference>
<organism evidence="17 18">
    <name type="scientific">Bagarius yarrelli</name>
    <name type="common">Goonch</name>
    <name type="synonym">Bagrus yarrelli</name>
    <dbReference type="NCBI Taxonomy" id="175774"/>
    <lineage>
        <taxon>Eukaryota</taxon>
        <taxon>Metazoa</taxon>
        <taxon>Chordata</taxon>
        <taxon>Craniata</taxon>
        <taxon>Vertebrata</taxon>
        <taxon>Euteleostomi</taxon>
        <taxon>Actinopterygii</taxon>
        <taxon>Neopterygii</taxon>
        <taxon>Teleostei</taxon>
        <taxon>Ostariophysi</taxon>
        <taxon>Siluriformes</taxon>
        <taxon>Sisoridae</taxon>
        <taxon>Sisorinae</taxon>
        <taxon>Bagarius</taxon>
    </lineage>
</organism>
<evidence type="ECO:0000256" key="4">
    <source>
        <dbReference type="ARBA" id="ARBA00022475"/>
    </source>
</evidence>
<dbReference type="Pfam" id="PF00001">
    <property type="entry name" value="7tm_1"/>
    <property type="match status" value="1"/>
</dbReference>
<feature type="transmembrane region" description="Helical" evidence="15">
    <location>
        <begin position="68"/>
        <end position="88"/>
    </location>
</feature>
<dbReference type="GO" id="GO:0034702">
    <property type="term" value="C:monoatomic ion channel complex"/>
    <property type="evidence" value="ECO:0007669"/>
    <property type="project" value="UniProtKB-KW"/>
</dbReference>
<dbReference type="PRINTS" id="PR01321">
    <property type="entry name" value="KIR11CHANNEL"/>
</dbReference>
<dbReference type="AlphaFoldDB" id="A0A556U1X0"/>
<dbReference type="InterPro" id="IPR016449">
    <property type="entry name" value="K_chnl_inward-rec_Kir"/>
</dbReference>
<evidence type="ECO:0000256" key="11">
    <source>
        <dbReference type="ARBA" id="ARBA00023136"/>
    </source>
</evidence>
<feature type="transmembrane region" description="Helical" evidence="15">
    <location>
        <begin position="30"/>
        <end position="56"/>
    </location>
</feature>
<evidence type="ECO:0000259" key="16">
    <source>
        <dbReference type="PROSITE" id="PS50262"/>
    </source>
</evidence>
<evidence type="ECO:0000256" key="7">
    <source>
        <dbReference type="ARBA" id="ARBA00022882"/>
    </source>
</evidence>
<dbReference type="SUPFAM" id="SSF81324">
    <property type="entry name" value="Voltage-gated potassium channels"/>
    <property type="match status" value="1"/>
</dbReference>
<dbReference type="InterPro" id="IPR000276">
    <property type="entry name" value="GPCR_Rhodpsn"/>
</dbReference>
<keyword evidence="5 14" id="KW-0633">Potassium transport</keyword>
<evidence type="ECO:0000256" key="13">
    <source>
        <dbReference type="ARBA" id="ARBA00034430"/>
    </source>
</evidence>
<feature type="transmembrane region" description="Helical" evidence="15">
    <location>
        <begin position="146"/>
        <end position="163"/>
    </location>
</feature>
<feature type="domain" description="G-protein coupled receptors family 1 profile" evidence="16">
    <location>
        <begin position="47"/>
        <end position="298"/>
    </location>
</feature>
<reference evidence="17 18" key="1">
    <citation type="journal article" date="2019" name="Genome Biol. Evol.">
        <title>Whole-Genome Sequencing of the Giant Devil Catfish, Bagarius yarrelli.</title>
        <authorList>
            <person name="Jiang W."/>
            <person name="Lv Y."/>
            <person name="Cheng L."/>
            <person name="Yang K."/>
            <person name="Chao B."/>
            <person name="Wang X."/>
            <person name="Li Y."/>
            <person name="Pan X."/>
            <person name="You X."/>
            <person name="Zhang Y."/>
            <person name="Yang J."/>
            <person name="Li J."/>
            <person name="Zhang X."/>
            <person name="Liu S."/>
            <person name="Sun C."/>
            <person name="Yang J."/>
            <person name="Shi Q."/>
        </authorList>
    </citation>
    <scope>NUCLEOTIDE SEQUENCE [LARGE SCALE GENOMIC DNA]</scope>
    <source>
        <strain evidence="17">JWS20170419001</strain>
        <tissue evidence="17">Muscle</tissue>
    </source>
</reference>
<dbReference type="FunFam" id="1.10.287.70:FF:000036">
    <property type="entry name" value="ATP-sensitive inward rectifier potassium channel 1"/>
    <property type="match status" value="1"/>
</dbReference>
<keyword evidence="11 15" id="KW-0472">Membrane</keyword>
<dbReference type="Gene3D" id="1.10.287.70">
    <property type="match status" value="1"/>
</dbReference>
<accession>A0A556U1X0</accession>
<dbReference type="Gene3D" id="2.60.40.1400">
    <property type="entry name" value="G protein-activated inward rectifier potassium channel 1"/>
    <property type="match status" value="1"/>
</dbReference>
<keyword evidence="6 14" id="KW-0812">Transmembrane</keyword>
<dbReference type="CDD" id="cd15075">
    <property type="entry name" value="7tmA_Parapinopsin"/>
    <property type="match status" value="1"/>
</dbReference>
<evidence type="ECO:0000256" key="12">
    <source>
        <dbReference type="ARBA" id="ARBA00023303"/>
    </source>
</evidence>
<dbReference type="GO" id="GO:0007399">
    <property type="term" value="P:nervous system development"/>
    <property type="evidence" value="ECO:0007669"/>
    <property type="project" value="UniProtKB-ARBA"/>
</dbReference>
<evidence type="ECO:0000256" key="6">
    <source>
        <dbReference type="ARBA" id="ARBA00022692"/>
    </source>
</evidence>
<feature type="transmembrane region" description="Helical" evidence="15">
    <location>
        <begin position="371"/>
        <end position="394"/>
    </location>
</feature>
<gene>
    <name evidence="17" type="ORF">Baya_7491</name>
</gene>
<dbReference type="InterPro" id="IPR041647">
    <property type="entry name" value="IRK_C"/>
</dbReference>
<keyword evidence="3 14" id="KW-0813">Transport</keyword>
<keyword evidence="8 14" id="KW-0630">Potassium</keyword>
<evidence type="ECO:0000256" key="1">
    <source>
        <dbReference type="ARBA" id="ARBA00004141"/>
    </source>
</evidence>
<comment type="caution">
    <text evidence="17">The sequence shown here is derived from an EMBL/GenBank/DDBJ whole genome shotgun (WGS) entry which is preliminary data.</text>
</comment>
<keyword evidence="10 14" id="KW-0406">Ion transport</keyword>
<comment type="similarity">
    <text evidence="14">Belongs to the inward rectifier-type potassium channel (TC 1.A.2.1) family.</text>
</comment>
<dbReference type="OrthoDB" id="273257at2759"/>
<comment type="catalytic activity">
    <reaction evidence="13">
        <text>K(+)(in) = K(+)(out)</text>
        <dbReference type="Rhea" id="RHEA:29463"/>
        <dbReference type="ChEBI" id="CHEBI:29103"/>
    </reaction>
</comment>
<dbReference type="Pfam" id="PF01007">
    <property type="entry name" value="IRK"/>
    <property type="match status" value="1"/>
</dbReference>
<evidence type="ECO:0000256" key="5">
    <source>
        <dbReference type="ARBA" id="ARBA00022538"/>
    </source>
</evidence>
<dbReference type="Proteomes" id="UP000319801">
    <property type="component" value="Unassembled WGS sequence"/>
</dbReference>
<dbReference type="PANTHER" id="PTHR11767:SF6">
    <property type="entry name" value="ATP-SENSITIVE INWARD RECTIFIER POTASSIUM CHANNEL 1"/>
    <property type="match status" value="1"/>
</dbReference>
<dbReference type="InterPro" id="IPR013518">
    <property type="entry name" value="K_chnl_inward-rec_Kir_cyto"/>
</dbReference>
<evidence type="ECO:0000256" key="8">
    <source>
        <dbReference type="ARBA" id="ARBA00022958"/>
    </source>
</evidence>
<keyword evidence="7 14" id="KW-0851">Voltage-gated channel</keyword>
<keyword evidence="18" id="KW-1185">Reference proteome</keyword>
<dbReference type="GO" id="GO:0015272">
    <property type="term" value="F:ATP-activated inward rectifier potassium channel activity"/>
    <property type="evidence" value="ECO:0007669"/>
    <property type="project" value="TreeGrafter"/>
</dbReference>
<dbReference type="PRINTS" id="PR01320">
    <property type="entry name" value="KIRCHANNEL"/>
</dbReference>
<dbReference type="Gene3D" id="1.20.1070.10">
    <property type="entry name" value="Rhodopsin 7-helix transmembrane proteins"/>
    <property type="match status" value="1"/>
</dbReference>
<evidence type="ECO:0000256" key="3">
    <source>
        <dbReference type="ARBA" id="ARBA00022448"/>
    </source>
</evidence>
<dbReference type="InterPro" id="IPR003268">
    <property type="entry name" value="K_chnl_inward-rec_Kir1.1"/>
</dbReference>
<evidence type="ECO:0000256" key="2">
    <source>
        <dbReference type="ARBA" id="ARBA00004236"/>
    </source>
</evidence>